<evidence type="ECO:0000313" key="2">
    <source>
        <dbReference type="Proteomes" id="UP001220256"/>
    </source>
</evidence>
<name>A0ABQ8WU23_PENCH</name>
<reference evidence="1 2" key="1">
    <citation type="journal article" date="2023" name="IMA Fungus">
        <title>Comparative genomic study of the Penicillium genus elucidates a diverse pangenome and 15 lateral gene transfer events.</title>
        <authorList>
            <person name="Petersen C."/>
            <person name="Sorensen T."/>
            <person name="Nielsen M.R."/>
            <person name="Sondergaard T.E."/>
            <person name="Sorensen J.L."/>
            <person name="Fitzpatrick D.A."/>
            <person name="Frisvad J.C."/>
            <person name="Nielsen K.L."/>
        </authorList>
    </citation>
    <scope>NUCLEOTIDE SEQUENCE [LARGE SCALE GENOMIC DNA]</scope>
    <source>
        <strain evidence="1 2">IBT 3361</strain>
    </source>
</reference>
<evidence type="ECO:0000313" key="1">
    <source>
        <dbReference type="EMBL" id="KAJ5282475.1"/>
    </source>
</evidence>
<sequence length="157" mass="17622">MDRKGYHEGWGACLYVDWDDSTSPDPGEGNHVPGPILDRHEARNFGCHTDRVCISLPHSFITTGKQDGHPGGALDHLLVPAWAREEAPEKKIIIFGITEGICHIMHRPNLTYQSVRSTNEGDTIKTEREVHDDPGPLICHRTVGCRDRHGEDFSFLF</sequence>
<gene>
    <name evidence="1" type="ORF">N7505_000455</name>
</gene>
<proteinExistence type="predicted"/>
<dbReference type="Proteomes" id="UP001220256">
    <property type="component" value="Unassembled WGS sequence"/>
</dbReference>
<keyword evidence="2" id="KW-1185">Reference proteome</keyword>
<comment type="caution">
    <text evidence="1">The sequence shown here is derived from an EMBL/GenBank/DDBJ whole genome shotgun (WGS) entry which is preliminary data.</text>
</comment>
<organism evidence="1 2">
    <name type="scientific">Penicillium chrysogenum</name>
    <name type="common">Penicillium notatum</name>
    <dbReference type="NCBI Taxonomy" id="5076"/>
    <lineage>
        <taxon>Eukaryota</taxon>
        <taxon>Fungi</taxon>
        <taxon>Dikarya</taxon>
        <taxon>Ascomycota</taxon>
        <taxon>Pezizomycotina</taxon>
        <taxon>Eurotiomycetes</taxon>
        <taxon>Eurotiomycetidae</taxon>
        <taxon>Eurotiales</taxon>
        <taxon>Aspergillaceae</taxon>
        <taxon>Penicillium</taxon>
        <taxon>Penicillium chrysogenum species complex</taxon>
    </lineage>
</organism>
<protein>
    <submittedName>
        <fullName evidence="1">Uncharacterized protein</fullName>
    </submittedName>
</protein>
<accession>A0ABQ8WU23</accession>
<dbReference type="EMBL" id="JAPVEB010000001">
    <property type="protein sequence ID" value="KAJ5282475.1"/>
    <property type="molecule type" value="Genomic_DNA"/>
</dbReference>